<comment type="caution">
    <text evidence="8">The sequence shown here is derived from an EMBL/GenBank/DDBJ whole genome shotgun (WGS) entry which is preliminary data.</text>
</comment>
<keyword evidence="4" id="KW-0732">Signal</keyword>
<protein>
    <submittedName>
        <fullName evidence="8">E domain-containing protein</fullName>
    </submittedName>
</protein>
<dbReference type="Gene3D" id="2.20.230.30">
    <property type="match status" value="1"/>
</dbReference>
<evidence type="ECO:0000256" key="6">
    <source>
        <dbReference type="SAM" id="MobiDB-lite"/>
    </source>
</evidence>
<evidence type="ECO:0000313" key="9">
    <source>
        <dbReference type="Proteomes" id="UP001255050"/>
    </source>
</evidence>
<dbReference type="Pfam" id="PF17041">
    <property type="entry name" value="SasG_E"/>
    <property type="match status" value="1"/>
</dbReference>
<evidence type="ECO:0000256" key="2">
    <source>
        <dbReference type="ARBA" id="ARBA00022512"/>
    </source>
</evidence>
<evidence type="ECO:0000256" key="5">
    <source>
        <dbReference type="ARBA" id="ARBA00023088"/>
    </source>
</evidence>
<keyword evidence="3" id="KW-0964">Secreted</keyword>
<evidence type="ECO:0000256" key="3">
    <source>
        <dbReference type="ARBA" id="ARBA00022525"/>
    </source>
</evidence>
<evidence type="ECO:0000256" key="4">
    <source>
        <dbReference type="ARBA" id="ARBA00022729"/>
    </source>
</evidence>
<evidence type="ECO:0000259" key="7">
    <source>
        <dbReference type="PROSITE" id="PS50847"/>
    </source>
</evidence>
<feature type="non-terminal residue" evidence="8">
    <location>
        <position position="1"/>
    </location>
</feature>
<name>A0ABU1F0I3_9STAP</name>
<evidence type="ECO:0000313" key="8">
    <source>
        <dbReference type="EMBL" id="MDR5603880.1"/>
    </source>
</evidence>
<dbReference type="InterPro" id="IPR031477">
    <property type="entry name" value="SasG_E"/>
</dbReference>
<dbReference type="PROSITE" id="PS50847">
    <property type="entry name" value="GRAM_POS_ANCHORING"/>
    <property type="match status" value="1"/>
</dbReference>
<feature type="compositionally biased region" description="Basic and acidic residues" evidence="6">
    <location>
        <begin position="110"/>
        <end position="119"/>
    </location>
</feature>
<dbReference type="InterPro" id="IPR019931">
    <property type="entry name" value="LPXTG_anchor"/>
</dbReference>
<accession>A0ABU1F0I3</accession>
<feature type="region of interest" description="Disordered" evidence="6">
    <location>
        <begin position="76"/>
        <end position="127"/>
    </location>
</feature>
<keyword evidence="9" id="KW-1185">Reference proteome</keyword>
<feature type="compositionally biased region" description="Acidic residues" evidence="6">
    <location>
        <begin position="84"/>
        <end position="102"/>
    </location>
</feature>
<dbReference type="RefSeq" id="WP_309551978.1">
    <property type="nucleotide sequence ID" value="NZ_JAVJGV010000064.1"/>
</dbReference>
<organism evidence="8 9">
    <name type="scientific">Staphylococcus coagulans</name>
    <dbReference type="NCBI Taxonomy" id="74706"/>
    <lineage>
        <taxon>Bacteria</taxon>
        <taxon>Bacillati</taxon>
        <taxon>Bacillota</taxon>
        <taxon>Bacilli</taxon>
        <taxon>Bacillales</taxon>
        <taxon>Staphylococcaceae</taxon>
        <taxon>Staphylococcus</taxon>
    </lineage>
</organism>
<reference evidence="8 9" key="1">
    <citation type="submission" date="2023-08" db="EMBL/GenBank/DDBJ databases">
        <title>Whole genome sequencing of Staphylococcus coagulans NN-2474.</title>
        <authorList>
            <person name="Kropotov V.S."/>
            <person name="Boriskina E.V."/>
            <person name="Gordinskaya N.A."/>
            <person name="Shkurkina I.S."/>
            <person name="Kryazhev D.V."/>
            <person name="Alekseeva A.E."/>
            <person name="Makhova M.A."/>
        </authorList>
    </citation>
    <scope>NUCLEOTIDE SEQUENCE [LARGE SCALE GENOMIC DNA]</scope>
    <source>
        <strain evidence="8 9">NN-2474</strain>
    </source>
</reference>
<keyword evidence="5" id="KW-0572">Peptidoglycan-anchor</keyword>
<proteinExistence type="predicted"/>
<feature type="region of interest" description="Disordered" evidence="6">
    <location>
        <begin position="29"/>
        <end position="60"/>
    </location>
</feature>
<evidence type="ECO:0000256" key="1">
    <source>
        <dbReference type="ARBA" id="ARBA00004168"/>
    </source>
</evidence>
<dbReference type="Pfam" id="PF00746">
    <property type="entry name" value="Gram_pos_anchor"/>
    <property type="match status" value="1"/>
</dbReference>
<dbReference type="Proteomes" id="UP001255050">
    <property type="component" value="Unassembled WGS sequence"/>
</dbReference>
<gene>
    <name evidence="8" type="ORF">RCO12_10595</name>
</gene>
<dbReference type="EMBL" id="JAVJGV010000064">
    <property type="protein sequence ID" value="MDR5603880.1"/>
    <property type="molecule type" value="Genomic_DNA"/>
</dbReference>
<dbReference type="NCBIfam" id="TIGR01167">
    <property type="entry name" value="LPXTG_anchor"/>
    <property type="match status" value="1"/>
</dbReference>
<feature type="domain" description="Gram-positive cocci surface proteins LPxTG" evidence="7">
    <location>
        <begin position="121"/>
        <end position="158"/>
    </location>
</feature>
<sequence>ITGEKVGVGKAQEEVTKAPVDQIIHYAPEIIPHGSRKEYDPSLSPGEIKIIPGKNGLRDPETGEIIEEAIDEIIKYGPAKPDIDSDADADADSDSGTGEDSDSGAGADSAAHHSSKENKSLPNTGYNSTANEALFGSLLATIGSIFLLRNRRKKENEK</sequence>
<comment type="subcellular location">
    <subcellularLocation>
        <location evidence="1">Secreted</location>
        <location evidence="1">Cell wall</location>
        <topology evidence="1">Peptidoglycan-anchor</topology>
    </subcellularLocation>
</comment>
<keyword evidence="2" id="KW-0134">Cell wall</keyword>